<keyword evidence="1" id="KW-0175">Coiled coil</keyword>
<feature type="signal peptide" evidence="2">
    <location>
        <begin position="1"/>
        <end position="26"/>
    </location>
</feature>
<sequence length="269" mass="29397">MKKTIIALALSTTLIVPSLATPTAQAATAPSPISSSVFVMTESDSSQTEEIKEEAKAKAEDVKESIEQVAQGIDAVRPEIKWTKEFNQLFKTLRELQGELLAIATGNLTAFDAQTILSRAELATNIGLTIDTATTKLTNKVQAAHVEIGFAVTRAVIRLTNLTASEAQLQESIKDLQEVVARVSNYPDIADDDIATIYVKRDLTKKIWKTRWDRDTNILGKKTFATYHELNKHITKAVGVELRAKSTVKEVRDAIADLDAAYQAALAGE</sequence>
<gene>
    <name evidence="3" type="ORF">NG665_00075</name>
</gene>
<feature type="chain" id="PRO_5047036769" evidence="2">
    <location>
        <begin position="27"/>
        <end position="269"/>
    </location>
</feature>
<name>A0ABY5AHE9_9ACTO</name>
<feature type="coiled-coil region" evidence="1">
    <location>
        <begin position="45"/>
        <end position="72"/>
    </location>
</feature>
<keyword evidence="2" id="KW-0732">Signal</keyword>
<evidence type="ECO:0000313" key="4">
    <source>
        <dbReference type="Proteomes" id="UP001056109"/>
    </source>
</evidence>
<evidence type="ECO:0000256" key="2">
    <source>
        <dbReference type="SAM" id="SignalP"/>
    </source>
</evidence>
<evidence type="ECO:0000313" key="3">
    <source>
        <dbReference type="EMBL" id="USR79431.1"/>
    </source>
</evidence>
<reference evidence="3" key="1">
    <citation type="submission" date="2022-06" db="EMBL/GenBank/DDBJ databases">
        <title>Complete Genome Sequence of Arcanobacterium pinnipediorum strain DSM 28752 isolated from a harbour seal.</title>
        <authorList>
            <person name="Borowiak M."/>
            <person name="Kreitlow A."/>
            <person name="Alssahen M."/>
            <person name="Malorny B."/>
            <person name="Laemmler C."/>
            <person name="Prenger-Berninghoff E."/>
            <person name="Siebert U."/>
            <person name="Ploetz M."/>
            <person name="Abdulmawjood A."/>
        </authorList>
    </citation>
    <scope>NUCLEOTIDE SEQUENCE</scope>
    <source>
        <strain evidence="3">DSM 28752</strain>
    </source>
</reference>
<proteinExistence type="predicted"/>
<dbReference type="Proteomes" id="UP001056109">
    <property type="component" value="Chromosome"/>
</dbReference>
<keyword evidence="4" id="KW-1185">Reference proteome</keyword>
<evidence type="ECO:0000256" key="1">
    <source>
        <dbReference type="SAM" id="Coils"/>
    </source>
</evidence>
<accession>A0ABY5AHE9</accession>
<dbReference type="InterPro" id="IPR010860">
    <property type="entry name" value="CAMP_factor"/>
</dbReference>
<dbReference type="RefSeq" id="WP_252673300.1">
    <property type="nucleotide sequence ID" value="NZ_CP099547.1"/>
</dbReference>
<organism evidence="3 4">
    <name type="scientific">Arcanobacterium pinnipediorum</name>
    <dbReference type="NCBI Taxonomy" id="1503041"/>
    <lineage>
        <taxon>Bacteria</taxon>
        <taxon>Bacillati</taxon>
        <taxon>Actinomycetota</taxon>
        <taxon>Actinomycetes</taxon>
        <taxon>Actinomycetales</taxon>
        <taxon>Actinomycetaceae</taxon>
        <taxon>Arcanobacterium</taxon>
    </lineage>
</organism>
<dbReference type="Pfam" id="PF07373">
    <property type="entry name" value="CAMP_factor"/>
    <property type="match status" value="1"/>
</dbReference>
<protein>
    <submittedName>
        <fullName evidence="3">cAMP factor family pore-forming toxin</fullName>
    </submittedName>
</protein>
<dbReference type="EMBL" id="CP099547">
    <property type="protein sequence ID" value="USR79431.1"/>
    <property type="molecule type" value="Genomic_DNA"/>
</dbReference>